<gene>
    <name evidence="2" type="ORF">GTK07_12590</name>
</gene>
<evidence type="ECO:0000259" key="1">
    <source>
        <dbReference type="Pfam" id="PF08937"/>
    </source>
</evidence>
<organism evidence="2 3">
    <name type="scientific">Flagellimonas sediminis</name>
    <dbReference type="NCBI Taxonomy" id="2696468"/>
    <lineage>
        <taxon>Bacteria</taxon>
        <taxon>Pseudomonadati</taxon>
        <taxon>Bacteroidota</taxon>
        <taxon>Flavobacteriia</taxon>
        <taxon>Flavobacteriales</taxon>
        <taxon>Flavobacteriaceae</taxon>
        <taxon>Flagellimonas</taxon>
    </lineage>
</organism>
<comment type="caution">
    <text evidence="2">The sequence shown here is derived from an EMBL/GenBank/DDBJ whole genome shotgun (WGS) entry which is preliminary data.</text>
</comment>
<dbReference type="RefSeq" id="WP_163635610.1">
    <property type="nucleotide sequence ID" value="NZ_JAAAMI010000006.1"/>
</dbReference>
<keyword evidence="3" id="KW-1185">Reference proteome</keyword>
<accession>A0A6I5KTI1</accession>
<evidence type="ECO:0000313" key="2">
    <source>
        <dbReference type="EMBL" id="NDV44166.1"/>
    </source>
</evidence>
<dbReference type="Proteomes" id="UP000468707">
    <property type="component" value="Unassembled WGS sequence"/>
</dbReference>
<protein>
    <recommendedName>
        <fullName evidence="1">Thoeris protein ThsB TIR-like domain-containing protein</fullName>
    </recommendedName>
</protein>
<reference evidence="2 3" key="1">
    <citation type="submission" date="2020-01" db="EMBL/GenBank/DDBJ databases">
        <title>Muricauda sediminis sp.nov. 40Bstr401.</title>
        <authorList>
            <person name="Xue Z."/>
            <person name="Zhu S."/>
            <person name="Ren N."/>
            <person name="Chen T."/>
            <person name="Chen X."/>
            <person name="Chen J."/>
            <person name="Yang J."/>
        </authorList>
    </citation>
    <scope>NUCLEOTIDE SEQUENCE [LARGE SCALE GENOMIC DNA]</scope>
    <source>
        <strain evidence="2 3">40Bstr401</strain>
    </source>
</reference>
<dbReference type="EMBL" id="JAAAMI010000006">
    <property type="protein sequence ID" value="NDV44166.1"/>
    <property type="molecule type" value="Genomic_DNA"/>
</dbReference>
<dbReference type="InterPro" id="IPR015032">
    <property type="entry name" value="ThsB__TIR-like_domain"/>
</dbReference>
<evidence type="ECO:0000313" key="3">
    <source>
        <dbReference type="Proteomes" id="UP000468707"/>
    </source>
</evidence>
<dbReference type="Pfam" id="PF08937">
    <property type="entry name" value="ThsB_TIR"/>
    <property type="match status" value="1"/>
</dbReference>
<feature type="domain" description="Thoeris protein ThsB TIR-like" evidence="1">
    <location>
        <begin position="35"/>
        <end position="131"/>
    </location>
</feature>
<dbReference type="AlphaFoldDB" id="A0A6I5KTI1"/>
<proteinExistence type="predicted"/>
<sequence length="229" mass="26648">MGRKVFVTYKYGDTHVQDLNVYEESWFGIQKVPTKARHYVNELTSILDKGDNIYKGENDGESLANFSDEYIASTLRDKIYDSSITIVLVSKGMKDIFINEKDQWMPWEISYSLKESTRNGRTSLSNGVVVVVLPDEYGSYGYYLNFDGICNCINYNTDFLFQILRDNMFNIKIPDTYLCSNGSTIFRGDFSYIPSIKWEDFKINPNMYLDKAIKLRDQKEQYNITKTVK</sequence>
<name>A0A6I5KTI1_9FLAO</name>